<dbReference type="EMBL" id="JAWWNJ010000001">
    <property type="protein sequence ID" value="KAK7063357.1"/>
    <property type="molecule type" value="Genomic_DNA"/>
</dbReference>
<evidence type="ECO:0000313" key="2">
    <source>
        <dbReference type="Proteomes" id="UP001362999"/>
    </source>
</evidence>
<keyword evidence="2" id="KW-1185">Reference proteome</keyword>
<name>A0AAW0EH44_9AGAR</name>
<dbReference type="AlphaFoldDB" id="A0AAW0EH44"/>
<organism evidence="1 2">
    <name type="scientific">Favolaschia claudopus</name>
    <dbReference type="NCBI Taxonomy" id="2862362"/>
    <lineage>
        <taxon>Eukaryota</taxon>
        <taxon>Fungi</taxon>
        <taxon>Dikarya</taxon>
        <taxon>Basidiomycota</taxon>
        <taxon>Agaricomycotina</taxon>
        <taxon>Agaricomycetes</taxon>
        <taxon>Agaricomycetidae</taxon>
        <taxon>Agaricales</taxon>
        <taxon>Marasmiineae</taxon>
        <taxon>Mycenaceae</taxon>
        <taxon>Favolaschia</taxon>
    </lineage>
</organism>
<dbReference type="Proteomes" id="UP001362999">
    <property type="component" value="Unassembled WGS sequence"/>
</dbReference>
<sequence length="362" mass="41968">MSFDMSDPAQRAISFDRFRAGIGPTLGPQSLTRERRHRIAEQFTKERLEREKQDPVAAAKVEKENRAKFIQYVEEMRNRPSLPARPKPTVVSLARENLQRSLQQPPYPFRRIPRSKPATLKPYASQRVKTDPATRKYPSFIDQIHALFGGDQLSLARHEANRREIEERAYAEQERAKIENARYRVMCQILEVGEEKRSAERRELGPAPVGFHFIQVGENILLARLDDNSESGVLFGRADEFRISYFLLDDCDNGERYIMPEGLQKPNPPTPANHGQFYPSQNQRNVVFRTVIPVQPSTWEIEAAWAEMSITSVREMGAGFRRDTLDDYGGGGWRWQYENRGARRRRVLAERKEQKRKARART</sequence>
<reference evidence="1 2" key="1">
    <citation type="journal article" date="2024" name="J Genomics">
        <title>Draft genome sequencing and assembly of Favolaschia claudopus CIRM-BRFM 2984 isolated from oak limbs.</title>
        <authorList>
            <person name="Navarro D."/>
            <person name="Drula E."/>
            <person name="Chaduli D."/>
            <person name="Cazenave R."/>
            <person name="Ahrendt S."/>
            <person name="Wang J."/>
            <person name="Lipzen A."/>
            <person name="Daum C."/>
            <person name="Barry K."/>
            <person name="Grigoriev I.V."/>
            <person name="Favel A."/>
            <person name="Rosso M.N."/>
            <person name="Martin F."/>
        </authorList>
    </citation>
    <scope>NUCLEOTIDE SEQUENCE [LARGE SCALE GENOMIC DNA]</scope>
    <source>
        <strain evidence="1 2">CIRM-BRFM 2984</strain>
    </source>
</reference>
<comment type="caution">
    <text evidence="1">The sequence shown here is derived from an EMBL/GenBank/DDBJ whole genome shotgun (WGS) entry which is preliminary data.</text>
</comment>
<evidence type="ECO:0000313" key="1">
    <source>
        <dbReference type="EMBL" id="KAK7063357.1"/>
    </source>
</evidence>
<protein>
    <submittedName>
        <fullName evidence="1">Uncharacterized protein</fullName>
    </submittedName>
</protein>
<accession>A0AAW0EH44</accession>
<proteinExistence type="predicted"/>
<gene>
    <name evidence="1" type="ORF">R3P38DRAFT_2756302</name>
</gene>